<proteinExistence type="inferred from homology"/>
<dbReference type="Gene3D" id="2.30.120.10">
    <property type="match status" value="1"/>
</dbReference>
<comment type="similarity">
    <text evidence="1">Belongs to the peptidase S45 family.</text>
</comment>
<dbReference type="InterPro" id="IPR043147">
    <property type="entry name" value="Penicillin_amidase_A-knob"/>
</dbReference>
<dbReference type="InterPro" id="IPR043146">
    <property type="entry name" value="Penicillin_amidase_N_B-knob"/>
</dbReference>
<dbReference type="PIRSF" id="PIRSF001227">
    <property type="entry name" value="Pen_acylase"/>
    <property type="match status" value="1"/>
</dbReference>
<name>A0ABP8IWR9_9BACT</name>
<dbReference type="Proteomes" id="UP001500454">
    <property type="component" value="Unassembled WGS sequence"/>
</dbReference>
<comment type="caution">
    <text evidence="5">The sequence shown here is derived from an EMBL/GenBank/DDBJ whole genome shotgun (WGS) entry which is preliminary data.</text>
</comment>
<gene>
    <name evidence="5" type="ORF">GCM10023186_12660</name>
</gene>
<sequence>MQAPLLFLGNFQQRAAFAVELAQNGASHYLSGMIRLLSTLLLLLAGLPAWAQAFTPAEIAQWQQQAKQVTIVRDQWGVPHIYGKTDADAVFGLLYAQCEDDFARVEENYITNIGRLAEVEGEAALYSDLRARLFLDSTQAISIYQKSPVWMKQLLDAFAAGTNYYLHTHPTVKPRLLTRYQPWMPLVFSEGSIGGNISVVPLERLKAFYGQRKSTSWQRPDFEKQDREPVGSNGFAIAPAKSASGHALLLINPHTSFYFRPEVQVVSEQGLNAYGAVTWGQFFVYQGFNQHCGWMHTSSNADSMDEYLERIEQKDGKFYYRYGKKLRPVQVQPITLAYTQGNQRLTKTFTTYRTHHGPVVGQQADNQWVTIRMMDTPLEALEQSYLRTKATDYASFKKVMKLNGNASNNTVFADSKGNIAYWHGNFMPKRNTGFNWSRPVDGSNPKTEWRGLHQVDELVQVLNPASGWIQNCNSTPFTVSGPSSPARDKYPTYMAPDAENYRGINAVRVLGRRKTFTLDTLIAAANDPHLAAFEDLIPSLLTAYQTTAGAGNPVSPAVTEAINELRGWNKSYSKTSVAQTVAIYWAERMLRLARPRVPADAQMDNISFTVFAIQQTTPQEKVTALAETLDELTRDFGTWKTPWGDVNRFQRLTGNIKEVYDDQKPSLPVAFTSSSWGSLAAYGARTYPGTKKRYGNVGNSFVAVVEFGPRIKARSVLSGGQSSHPNSPHFTDQAALYTETRFKDVLFYPEDVQKHAEKTYRPGE</sequence>
<dbReference type="InterPro" id="IPR023343">
    <property type="entry name" value="Penicillin_amidase_dom1"/>
</dbReference>
<dbReference type="Pfam" id="PF01804">
    <property type="entry name" value="Penicil_amidase"/>
    <property type="match status" value="1"/>
</dbReference>
<keyword evidence="3" id="KW-0378">Hydrolase</keyword>
<dbReference type="PANTHER" id="PTHR34218">
    <property type="entry name" value="PEPTIDASE S45 PENICILLIN AMIDASE"/>
    <property type="match status" value="1"/>
</dbReference>
<dbReference type="EMBL" id="BAABHA010000002">
    <property type="protein sequence ID" value="GAA4377498.1"/>
    <property type="molecule type" value="Genomic_DNA"/>
</dbReference>
<dbReference type="SUPFAM" id="SSF56235">
    <property type="entry name" value="N-terminal nucleophile aminohydrolases (Ntn hydrolases)"/>
    <property type="match status" value="1"/>
</dbReference>
<dbReference type="Gene3D" id="3.60.20.10">
    <property type="entry name" value="Glutamine Phosphoribosylpyrophosphate, subunit 1, domain 1"/>
    <property type="match status" value="1"/>
</dbReference>
<keyword evidence="4" id="KW-0865">Zymogen</keyword>
<dbReference type="Gene3D" id="1.10.439.10">
    <property type="entry name" value="Penicillin Amidohydrolase, domain 1"/>
    <property type="match status" value="1"/>
</dbReference>
<dbReference type="Gene3D" id="1.10.1400.10">
    <property type="match status" value="1"/>
</dbReference>
<evidence type="ECO:0000256" key="2">
    <source>
        <dbReference type="ARBA" id="ARBA00022729"/>
    </source>
</evidence>
<organism evidence="5 6">
    <name type="scientific">Hymenobacter koreensis</name>
    <dbReference type="NCBI Taxonomy" id="1084523"/>
    <lineage>
        <taxon>Bacteria</taxon>
        <taxon>Pseudomonadati</taxon>
        <taxon>Bacteroidota</taxon>
        <taxon>Cytophagia</taxon>
        <taxon>Cytophagales</taxon>
        <taxon>Hymenobacteraceae</taxon>
        <taxon>Hymenobacter</taxon>
    </lineage>
</organism>
<accession>A0ABP8IWR9</accession>
<reference evidence="6" key="1">
    <citation type="journal article" date="2019" name="Int. J. Syst. Evol. Microbiol.">
        <title>The Global Catalogue of Microorganisms (GCM) 10K type strain sequencing project: providing services to taxonomists for standard genome sequencing and annotation.</title>
        <authorList>
            <consortium name="The Broad Institute Genomics Platform"/>
            <consortium name="The Broad Institute Genome Sequencing Center for Infectious Disease"/>
            <person name="Wu L."/>
            <person name="Ma J."/>
        </authorList>
    </citation>
    <scope>NUCLEOTIDE SEQUENCE [LARGE SCALE GENOMIC DNA]</scope>
    <source>
        <strain evidence="6">JCM 17924</strain>
    </source>
</reference>
<dbReference type="InterPro" id="IPR014395">
    <property type="entry name" value="Pen/GL7ACA/AHL_acylase"/>
</dbReference>
<dbReference type="InterPro" id="IPR029055">
    <property type="entry name" value="Ntn_hydrolases_N"/>
</dbReference>
<evidence type="ECO:0000313" key="6">
    <source>
        <dbReference type="Proteomes" id="UP001500454"/>
    </source>
</evidence>
<evidence type="ECO:0000313" key="5">
    <source>
        <dbReference type="EMBL" id="GAA4377498.1"/>
    </source>
</evidence>
<evidence type="ECO:0000256" key="3">
    <source>
        <dbReference type="ARBA" id="ARBA00022801"/>
    </source>
</evidence>
<keyword evidence="2" id="KW-0732">Signal</keyword>
<keyword evidence="6" id="KW-1185">Reference proteome</keyword>
<evidence type="ECO:0000256" key="1">
    <source>
        <dbReference type="ARBA" id="ARBA00006586"/>
    </source>
</evidence>
<dbReference type="InterPro" id="IPR002692">
    <property type="entry name" value="S45"/>
</dbReference>
<evidence type="ECO:0000256" key="4">
    <source>
        <dbReference type="ARBA" id="ARBA00023145"/>
    </source>
</evidence>
<protein>
    <submittedName>
        <fullName evidence="5">Penicillin acylase family protein</fullName>
    </submittedName>
</protein>
<dbReference type="PANTHER" id="PTHR34218:SF3">
    <property type="entry name" value="ACYL-HOMOSERINE LACTONE ACYLASE PVDQ"/>
    <property type="match status" value="1"/>
</dbReference>